<gene>
    <name evidence="1" type="ordered locus">Cyan7425_3984</name>
</gene>
<evidence type="ECO:0008006" key="2">
    <source>
        <dbReference type="Google" id="ProtNLM"/>
    </source>
</evidence>
<dbReference type="OrthoDB" id="9810303at2"/>
<dbReference type="Pfam" id="PF09837">
    <property type="entry name" value="DUF2064"/>
    <property type="match status" value="1"/>
</dbReference>
<dbReference type="Gene3D" id="3.90.550.10">
    <property type="entry name" value="Spore Coat Polysaccharide Biosynthesis Protein SpsA, Chain A"/>
    <property type="match status" value="1"/>
</dbReference>
<dbReference type="NCBIfam" id="TIGR04282">
    <property type="entry name" value="glyco_like_cofC"/>
    <property type="match status" value="1"/>
</dbReference>
<dbReference type="SUPFAM" id="SSF53448">
    <property type="entry name" value="Nucleotide-diphospho-sugar transferases"/>
    <property type="match status" value="1"/>
</dbReference>
<proteinExistence type="predicted"/>
<dbReference type="AlphaFoldDB" id="B8HVI6"/>
<name>B8HVI6_CYAP4</name>
<dbReference type="InterPro" id="IPR018641">
    <property type="entry name" value="Trfase_1_rSAM/seldom-assoc"/>
</dbReference>
<reference evidence="1" key="1">
    <citation type="submission" date="2009-01" db="EMBL/GenBank/DDBJ databases">
        <title>Complete sequence of chromosome Cyanothece sp. PCC 7425.</title>
        <authorList>
            <consortium name="US DOE Joint Genome Institute"/>
            <person name="Lucas S."/>
            <person name="Copeland A."/>
            <person name="Lapidus A."/>
            <person name="Glavina del Rio T."/>
            <person name="Dalin E."/>
            <person name="Tice H."/>
            <person name="Bruce D."/>
            <person name="Goodwin L."/>
            <person name="Pitluck S."/>
            <person name="Sims D."/>
            <person name="Meineke L."/>
            <person name="Brettin T."/>
            <person name="Detter J.C."/>
            <person name="Han C."/>
            <person name="Larimer F."/>
            <person name="Land M."/>
            <person name="Hauser L."/>
            <person name="Kyrpides N."/>
            <person name="Ovchinnikova G."/>
            <person name="Liberton M."/>
            <person name="Stoeckel J."/>
            <person name="Banerjee A."/>
            <person name="Singh A."/>
            <person name="Page L."/>
            <person name="Sato H."/>
            <person name="Zhao L."/>
            <person name="Sherman L."/>
            <person name="Pakrasi H."/>
            <person name="Richardson P."/>
        </authorList>
    </citation>
    <scope>NUCLEOTIDE SEQUENCE</scope>
    <source>
        <strain evidence="1">PCC 7425</strain>
    </source>
</reference>
<evidence type="ECO:0000313" key="1">
    <source>
        <dbReference type="EMBL" id="ACL46298.1"/>
    </source>
</evidence>
<dbReference type="STRING" id="395961.Cyan7425_3984"/>
<accession>B8HVI6</accession>
<dbReference type="PANTHER" id="PTHR36529">
    <property type="entry name" value="SLL1095 PROTEIN"/>
    <property type="match status" value="1"/>
</dbReference>
<dbReference type="HOGENOM" id="CLU_075662_1_0_3"/>
<organism evidence="1">
    <name type="scientific">Cyanothece sp. (strain PCC 7425 / ATCC 29141)</name>
    <dbReference type="NCBI Taxonomy" id="395961"/>
    <lineage>
        <taxon>Bacteria</taxon>
        <taxon>Bacillati</taxon>
        <taxon>Cyanobacteriota</taxon>
        <taxon>Cyanophyceae</taxon>
        <taxon>Gomontiellales</taxon>
        <taxon>Cyanothecaceae</taxon>
        <taxon>Cyanothece</taxon>
    </lineage>
</organism>
<dbReference type="KEGG" id="cyn:Cyan7425_3984"/>
<dbReference type="EMBL" id="CP001344">
    <property type="protein sequence ID" value="ACL46298.1"/>
    <property type="molecule type" value="Genomic_DNA"/>
</dbReference>
<dbReference type="eggNOG" id="COG3222">
    <property type="taxonomic scope" value="Bacteria"/>
</dbReference>
<protein>
    <recommendedName>
        <fullName evidence="2">Glycosyltransferase</fullName>
    </recommendedName>
</protein>
<dbReference type="InterPro" id="IPR029044">
    <property type="entry name" value="Nucleotide-diphossugar_trans"/>
</dbReference>
<sequence>MIVQDSVCVLLFVKVPQPGRVKTRLAEAIGIDHATQLYQTFGLDLLNLLRQLPADLLIYYTPVGAEATLQAWLGREWPYYAQVGEDLGARLTAAFSHAFALGYQRAIVLGSDSPDIPLAYLQEALEVLQHHQVAIGPTRDGGYYTIGFSAANFLPQAFSGIAWSTETVFDRTLERLKAHTAVHILPPWYDVDTLADLEQLEQETGGSAAVQTRQYLSQYRQEIFNQPSGQASLQATETSTATA</sequence>
<dbReference type="PANTHER" id="PTHR36529:SF1">
    <property type="entry name" value="GLYCOSYLTRANSFERASE"/>
    <property type="match status" value="1"/>
</dbReference>